<dbReference type="Pfam" id="PF00441">
    <property type="entry name" value="Acyl-CoA_dh_1"/>
    <property type="match status" value="1"/>
</dbReference>
<dbReference type="SUPFAM" id="SSF56645">
    <property type="entry name" value="Acyl-CoA dehydrogenase NM domain-like"/>
    <property type="match status" value="1"/>
</dbReference>
<evidence type="ECO:0000259" key="9">
    <source>
        <dbReference type="Pfam" id="PF02771"/>
    </source>
</evidence>
<evidence type="ECO:0000313" key="11">
    <source>
        <dbReference type="Proteomes" id="UP000199341"/>
    </source>
</evidence>
<feature type="region of interest" description="Disordered" evidence="6">
    <location>
        <begin position="1"/>
        <end position="24"/>
    </location>
</feature>
<proteinExistence type="inferred from homology"/>
<sequence length="433" mass="46203">MTDSPVTTAGSLGTSAVPTGPVPNAPTLSDLRALKAAAMPSIFDLPPDVEELRDEVREFAQTVVKPRVLENDLAPHDEFDWEMVRLGHELGLLRLTIPKDFGGRGMGVLGVAVAMEELASVCASTALIFGASMLGQTSVLFSGDQQLQARFLPPFLGDEPVLACNGITEEVSGCDLLIPENAELAADVMTARRDGDGYVLNGIKRFITNGKVAQWATVFANIEGNPGATGLTVFVVPLDSEGVTRGAVADKMGYRACLGTTLTFEDVVVPAENVVLGEGNGWNYLSVQSNQARSIVAAISTGVARGALEYAREFAGERVQAGKPLWEHQFTARKLAEMSAKVEASRLLYLQAAYQADNMLPAPVYGPAVAKLFADRAAIEVAEEAMSILGARGYCRENHVEKLVRESFGARIYEGTPEVLALAITGSLYGRRV</sequence>
<protein>
    <submittedName>
        <fullName evidence="10">Acyl-CoA dehydrogenase</fullName>
    </submittedName>
</protein>
<dbReference type="InterPro" id="IPR009100">
    <property type="entry name" value="AcylCoA_DH/oxidase_NM_dom_sf"/>
</dbReference>
<name>A0A1H0HH75_9ACTN</name>
<gene>
    <name evidence="10" type="ORF">SAMN05216259_10858</name>
</gene>
<evidence type="ECO:0000256" key="4">
    <source>
        <dbReference type="ARBA" id="ARBA00022827"/>
    </source>
</evidence>
<dbReference type="InterPro" id="IPR036250">
    <property type="entry name" value="AcylCo_DH-like_C"/>
</dbReference>
<evidence type="ECO:0000313" key="10">
    <source>
        <dbReference type="EMBL" id="SDO18545.1"/>
    </source>
</evidence>
<evidence type="ECO:0000259" key="7">
    <source>
        <dbReference type="Pfam" id="PF00441"/>
    </source>
</evidence>
<dbReference type="GO" id="GO:0050660">
    <property type="term" value="F:flavin adenine dinucleotide binding"/>
    <property type="evidence" value="ECO:0007669"/>
    <property type="project" value="InterPro"/>
</dbReference>
<accession>A0A1H0HH75</accession>
<keyword evidence="11" id="KW-1185">Reference proteome</keyword>
<keyword evidence="3 5" id="KW-0285">Flavoprotein</keyword>
<dbReference type="InterPro" id="IPR009075">
    <property type="entry name" value="AcylCo_DH/oxidase_C"/>
</dbReference>
<evidence type="ECO:0000256" key="5">
    <source>
        <dbReference type="RuleBase" id="RU362125"/>
    </source>
</evidence>
<feature type="domain" description="Acyl-CoA dehydrogenase/oxidase N-terminal" evidence="9">
    <location>
        <begin position="48"/>
        <end position="156"/>
    </location>
</feature>
<keyword evidence="4 5" id="KW-0274">FAD</keyword>
<evidence type="ECO:0000256" key="2">
    <source>
        <dbReference type="ARBA" id="ARBA00009347"/>
    </source>
</evidence>
<evidence type="ECO:0000256" key="6">
    <source>
        <dbReference type="SAM" id="MobiDB-lite"/>
    </source>
</evidence>
<feature type="domain" description="Acyl-CoA dehydrogenase/oxidase C-terminal" evidence="7">
    <location>
        <begin position="279"/>
        <end position="425"/>
    </location>
</feature>
<evidence type="ECO:0000259" key="8">
    <source>
        <dbReference type="Pfam" id="PF02770"/>
    </source>
</evidence>
<dbReference type="InterPro" id="IPR013786">
    <property type="entry name" value="AcylCoA_DH/ox_N"/>
</dbReference>
<dbReference type="PANTHER" id="PTHR43884">
    <property type="entry name" value="ACYL-COA DEHYDROGENASE"/>
    <property type="match status" value="1"/>
</dbReference>
<dbReference type="InterPro" id="IPR046373">
    <property type="entry name" value="Acyl-CoA_Oxase/DH_mid-dom_sf"/>
</dbReference>
<organism evidence="10 11">
    <name type="scientific">Actinacidiphila guanduensis</name>
    <dbReference type="NCBI Taxonomy" id="310781"/>
    <lineage>
        <taxon>Bacteria</taxon>
        <taxon>Bacillati</taxon>
        <taxon>Actinomycetota</taxon>
        <taxon>Actinomycetes</taxon>
        <taxon>Kitasatosporales</taxon>
        <taxon>Streptomycetaceae</taxon>
        <taxon>Actinacidiphila</taxon>
    </lineage>
</organism>
<comment type="similarity">
    <text evidence="2 5">Belongs to the acyl-CoA dehydrogenase family.</text>
</comment>
<dbReference type="GO" id="GO:0003995">
    <property type="term" value="F:acyl-CoA dehydrogenase activity"/>
    <property type="evidence" value="ECO:0007669"/>
    <property type="project" value="TreeGrafter"/>
</dbReference>
<feature type="domain" description="Acyl-CoA oxidase/dehydrogenase middle" evidence="8">
    <location>
        <begin position="164"/>
        <end position="267"/>
    </location>
</feature>
<dbReference type="Gene3D" id="1.10.540.10">
    <property type="entry name" value="Acyl-CoA dehydrogenase/oxidase, N-terminal domain"/>
    <property type="match status" value="1"/>
</dbReference>
<dbReference type="Pfam" id="PF02770">
    <property type="entry name" value="Acyl-CoA_dh_M"/>
    <property type="match status" value="1"/>
</dbReference>
<dbReference type="InterPro" id="IPR006091">
    <property type="entry name" value="Acyl-CoA_Oxase/DH_mid-dom"/>
</dbReference>
<reference evidence="10 11" key="1">
    <citation type="submission" date="2016-10" db="EMBL/GenBank/DDBJ databases">
        <authorList>
            <person name="de Groot N.N."/>
        </authorList>
    </citation>
    <scope>NUCLEOTIDE SEQUENCE [LARGE SCALE GENOMIC DNA]</scope>
    <source>
        <strain evidence="10 11">CGMCC 4.2022</strain>
    </source>
</reference>
<dbReference type="Pfam" id="PF02771">
    <property type="entry name" value="Acyl-CoA_dh_N"/>
    <property type="match status" value="1"/>
</dbReference>
<dbReference type="EMBL" id="FNIE01000008">
    <property type="protein sequence ID" value="SDO18545.1"/>
    <property type="molecule type" value="Genomic_DNA"/>
</dbReference>
<dbReference type="Gene3D" id="1.20.140.10">
    <property type="entry name" value="Butyryl-CoA Dehydrogenase, subunit A, domain 3"/>
    <property type="match status" value="1"/>
</dbReference>
<dbReference type="PANTHER" id="PTHR43884:SF12">
    <property type="entry name" value="ISOVALERYL-COA DEHYDROGENASE, MITOCHONDRIAL-RELATED"/>
    <property type="match status" value="1"/>
</dbReference>
<dbReference type="InterPro" id="IPR037069">
    <property type="entry name" value="AcylCoA_DH/ox_N_sf"/>
</dbReference>
<dbReference type="AlphaFoldDB" id="A0A1H0HH75"/>
<dbReference type="RefSeq" id="WP_245771499.1">
    <property type="nucleotide sequence ID" value="NZ_FNIE01000008.1"/>
</dbReference>
<evidence type="ECO:0000256" key="1">
    <source>
        <dbReference type="ARBA" id="ARBA00001974"/>
    </source>
</evidence>
<dbReference type="STRING" id="310781.SAMN05216259_10858"/>
<dbReference type="Proteomes" id="UP000199341">
    <property type="component" value="Unassembled WGS sequence"/>
</dbReference>
<dbReference type="SUPFAM" id="SSF47203">
    <property type="entry name" value="Acyl-CoA dehydrogenase C-terminal domain-like"/>
    <property type="match status" value="1"/>
</dbReference>
<comment type="cofactor">
    <cofactor evidence="1 5">
        <name>FAD</name>
        <dbReference type="ChEBI" id="CHEBI:57692"/>
    </cofactor>
</comment>
<keyword evidence="5" id="KW-0560">Oxidoreductase</keyword>
<evidence type="ECO:0000256" key="3">
    <source>
        <dbReference type="ARBA" id="ARBA00022630"/>
    </source>
</evidence>
<dbReference type="Gene3D" id="2.40.110.10">
    <property type="entry name" value="Butyryl-CoA Dehydrogenase, subunit A, domain 2"/>
    <property type="match status" value="1"/>
</dbReference>
<feature type="compositionally biased region" description="Polar residues" evidence="6">
    <location>
        <begin position="1"/>
        <end position="17"/>
    </location>
</feature>